<dbReference type="Gene3D" id="3.30.750.24">
    <property type="entry name" value="STAS domain"/>
    <property type="match status" value="1"/>
</dbReference>
<evidence type="ECO:0000313" key="2">
    <source>
        <dbReference type="EMBL" id="TDC03607.1"/>
    </source>
</evidence>
<proteinExistence type="predicted"/>
<dbReference type="AlphaFoldDB" id="A0A4R4N9G0"/>
<gene>
    <name evidence="2" type="ORF">E1267_25785</name>
</gene>
<evidence type="ECO:0000259" key="1">
    <source>
        <dbReference type="PROSITE" id="PS50801"/>
    </source>
</evidence>
<reference evidence="2 3" key="1">
    <citation type="submission" date="2019-02" db="EMBL/GenBank/DDBJ databases">
        <title>Draft genome sequences of novel Actinobacteria.</title>
        <authorList>
            <person name="Sahin N."/>
            <person name="Ay H."/>
            <person name="Saygin H."/>
        </authorList>
    </citation>
    <scope>NUCLEOTIDE SEQUENCE [LARGE SCALE GENOMIC DNA]</scope>
    <source>
        <strain evidence="2 3">KC201</strain>
    </source>
</reference>
<dbReference type="InterPro" id="IPR058548">
    <property type="entry name" value="MlaB-like_STAS"/>
</dbReference>
<comment type="caution">
    <text evidence="2">The sequence shown here is derived from an EMBL/GenBank/DDBJ whole genome shotgun (WGS) entry which is preliminary data.</text>
</comment>
<dbReference type="RefSeq" id="WP_132335809.1">
    <property type="nucleotide sequence ID" value="NZ_SMJZ01000108.1"/>
</dbReference>
<protein>
    <submittedName>
        <fullName evidence="2">Anti-sigma factor antagonist</fullName>
    </submittedName>
</protein>
<dbReference type="Pfam" id="PF13466">
    <property type="entry name" value="STAS_2"/>
    <property type="match status" value="1"/>
</dbReference>
<keyword evidence="3" id="KW-1185">Reference proteome</keyword>
<sequence length="136" mass="14242">MNATYTPSATALVIDALIEQLLIALSPAVATGGLLRVTPLTDRAGLWIEGELDLATLPALRRALALMASRGTGFCVEVSGVAFIDTGCLRALVGAAAKLHDGGGDHQLTLRSPPPQMRRLLKLTGWDQTPGLCLVN</sequence>
<dbReference type="Proteomes" id="UP000295157">
    <property type="component" value="Unassembled WGS sequence"/>
</dbReference>
<accession>A0A4R4N9G0</accession>
<evidence type="ECO:0000313" key="3">
    <source>
        <dbReference type="Proteomes" id="UP000295157"/>
    </source>
</evidence>
<dbReference type="OrthoDB" id="116243at2"/>
<feature type="domain" description="STAS" evidence="1">
    <location>
        <begin position="48"/>
        <end position="136"/>
    </location>
</feature>
<dbReference type="EMBL" id="SMJZ01000108">
    <property type="protein sequence ID" value="TDC03607.1"/>
    <property type="molecule type" value="Genomic_DNA"/>
</dbReference>
<dbReference type="SUPFAM" id="SSF52091">
    <property type="entry name" value="SpoIIaa-like"/>
    <property type="match status" value="1"/>
</dbReference>
<dbReference type="InterPro" id="IPR036513">
    <property type="entry name" value="STAS_dom_sf"/>
</dbReference>
<organism evidence="2 3">
    <name type="scientific">Nonomuraea longispora</name>
    <dbReference type="NCBI Taxonomy" id="1848320"/>
    <lineage>
        <taxon>Bacteria</taxon>
        <taxon>Bacillati</taxon>
        <taxon>Actinomycetota</taxon>
        <taxon>Actinomycetes</taxon>
        <taxon>Streptosporangiales</taxon>
        <taxon>Streptosporangiaceae</taxon>
        <taxon>Nonomuraea</taxon>
    </lineage>
</organism>
<dbReference type="PROSITE" id="PS50801">
    <property type="entry name" value="STAS"/>
    <property type="match status" value="1"/>
</dbReference>
<dbReference type="InterPro" id="IPR002645">
    <property type="entry name" value="STAS_dom"/>
</dbReference>
<dbReference type="CDD" id="cd07043">
    <property type="entry name" value="STAS_anti-anti-sigma_factors"/>
    <property type="match status" value="1"/>
</dbReference>
<name>A0A4R4N9G0_9ACTN</name>